<reference evidence="1" key="1">
    <citation type="submission" date="2020-09" db="EMBL/GenBank/DDBJ databases">
        <authorList>
            <person name="Dalcin Martins P."/>
        </authorList>
    </citation>
    <scope>NUCLEOTIDE SEQUENCE</scope>
    <source>
        <strain evidence="1">MAG47</strain>
    </source>
</reference>
<dbReference type="Proteomes" id="UP000642265">
    <property type="component" value="Unassembled WGS sequence"/>
</dbReference>
<reference evidence="1" key="2">
    <citation type="submission" date="2020-10" db="EMBL/GenBank/DDBJ databases">
        <title>Enrichment of novel Verrucomicrobia, Bacteroidetes and Krumholzibacteria in an oxygen-limited, methane- and iron-fed bioreactor inoculated with Bothnian Sea sediments.</title>
        <authorList>
            <person name="Martins P.D."/>
            <person name="de Jong A."/>
            <person name="Lenstra W.K."/>
            <person name="van Helmond N.A.G.M."/>
            <person name="Slomp C.P."/>
            <person name="Jetten M.S.M."/>
            <person name="Welte C.U."/>
            <person name="Rasigraf O."/>
        </authorList>
    </citation>
    <scope>NUCLEOTIDE SEQUENCE</scope>
    <source>
        <strain evidence="1">MAG47</strain>
    </source>
</reference>
<protein>
    <submittedName>
        <fullName evidence="1">Uncharacterized protein</fullName>
    </submittedName>
</protein>
<gene>
    <name evidence="1" type="ORF">IH622_22815</name>
</gene>
<dbReference type="EMBL" id="JACZKO010000063">
    <property type="protein sequence ID" value="MBE0563629.1"/>
    <property type="molecule type" value="Genomic_DNA"/>
</dbReference>
<evidence type="ECO:0000313" key="2">
    <source>
        <dbReference type="Proteomes" id="UP000642265"/>
    </source>
</evidence>
<proteinExistence type="predicted"/>
<sequence>MTPEEKKAKKAAYMREYNKSEKARAATRRYRQSEKGIAKIKQLEKSEKRQNYLREYRKRDRTRELKRAFNHSEKGKACYARFKQTEKYKQYQREYNRLKRNSASNLPPLGEYMKRALLAEPIYAQVHKIVPYKYPRDVRDDIIMEIVLAILEGTHTVESAAKNLSKFVPGHHRDSFKQVSMDAPVAGTDNLRIGDRIAADAFHF</sequence>
<comment type="caution">
    <text evidence="1">The sequence shown here is derived from an EMBL/GenBank/DDBJ whole genome shotgun (WGS) entry which is preliminary data.</text>
</comment>
<accession>A0A8I0N7K9</accession>
<evidence type="ECO:0000313" key="1">
    <source>
        <dbReference type="EMBL" id="MBE0563629.1"/>
    </source>
</evidence>
<organism evidence="1 2">
    <name type="scientific">Brucella anthropi</name>
    <name type="common">Ochrobactrum anthropi</name>
    <dbReference type="NCBI Taxonomy" id="529"/>
    <lineage>
        <taxon>Bacteria</taxon>
        <taxon>Pseudomonadati</taxon>
        <taxon>Pseudomonadota</taxon>
        <taxon>Alphaproteobacteria</taxon>
        <taxon>Hyphomicrobiales</taxon>
        <taxon>Brucellaceae</taxon>
        <taxon>Brucella/Ochrobactrum group</taxon>
        <taxon>Brucella</taxon>
    </lineage>
</organism>
<dbReference type="AlphaFoldDB" id="A0A8I0N7K9"/>
<name>A0A8I0N7K9_BRUAN</name>